<dbReference type="Gene3D" id="3.30.429.10">
    <property type="entry name" value="Macrophage Migration Inhibitory Factor"/>
    <property type="match status" value="1"/>
</dbReference>
<keyword evidence="3" id="KW-1185">Reference proteome</keyword>
<proteinExistence type="predicted"/>
<dbReference type="InterPro" id="IPR014347">
    <property type="entry name" value="Tautomerase/MIF_sf"/>
</dbReference>
<dbReference type="Proteomes" id="UP000594621">
    <property type="component" value="Chromosome"/>
</dbReference>
<reference evidence="2 3" key="1">
    <citation type="submission" date="2020-09" db="EMBL/GenBank/DDBJ databases">
        <title>Complete genomes of bradyrhizobia occurring on native shrubby legumes in Australia.</title>
        <authorList>
            <person name="Lafay B."/>
        </authorList>
    </citation>
    <scope>NUCLEOTIDE SEQUENCE [LARGE SCALE GENOMIC DNA]</scope>
    <source>
        <strain evidence="2 3">BDV5040</strain>
    </source>
</reference>
<gene>
    <name evidence="2" type="ORF">IC761_28375</name>
</gene>
<dbReference type="SUPFAM" id="SSF55331">
    <property type="entry name" value="Tautomerase/MIF"/>
    <property type="match status" value="1"/>
</dbReference>
<protein>
    <submittedName>
        <fullName evidence="2">Cis-3-chloroacrylic acid dehalogenase</fullName>
    </submittedName>
</protein>
<evidence type="ECO:0000313" key="3">
    <source>
        <dbReference type="Proteomes" id="UP000594621"/>
    </source>
</evidence>
<accession>A0A7S9D392</accession>
<evidence type="ECO:0000259" key="1">
    <source>
        <dbReference type="Pfam" id="PF14832"/>
    </source>
</evidence>
<name>A0A7S9D392_9BRAD</name>
<evidence type="ECO:0000313" key="2">
    <source>
        <dbReference type="EMBL" id="QPF90382.1"/>
    </source>
</evidence>
<organism evidence="2 3">
    <name type="scientific">Bradyrhizobium commune</name>
    <dbReference type="NCBI Taxonomy" id="83627"/>
    <lineage>
        <taxon>Bacteria</taxon>
        <taxon>Pseudomonadati</taxon>
        <taxon>Pseudomonadota</taxon>
        <taxon>Alphaproteobacteria</taxon>
        <taxon>Hyphomicrobiales</taxon>
        <taxon>Nitrobacteraceae</taxon>
        <taxon>Bradyrhizobium</taxon>
    </lineage>
</organism>
<dbReference type="InterPro" id="IPR028116">
    <property type="entry name" value="Cis-CaaD-like"/>
</dbReference>
<dbReference type="KEGG" id="bcou:IC761_28375"/>
<dbReference type="RefSeq" id="WP_195799973.1">
    <property type="nucleotide sequence ID" value="NZ_CP061379.1"/>
</dbReference>
<dbReference type="Pfam" id="PF14832">
    <property type="entry name" value="Tautomerase_3"/>
    <property type="match status" value="1"/>
</dbReference>
<feature type="domain" description="Tautomerase cis-CaaD-like" evidence="1">
    <location>
        <begin position="1"/>
        <end position="130"/>
    </location>
</feature>
<sequence>MPTYTVTTANVTLTPAQHDAIAAAITDAHKSNTGAPGFFAQVIFVALPDLKHYIGGKPNRTPHVFVHGLIRAGRSADVKAGLIQDIAMQVRDIAGVGAEDVWVYVLDIPPRQMVEFGRVLPDPGAEDEWRKGISALKRQELAAAGVEI</sequence>
<dbReference type="AlphaFoldDB" id="A0A7S9D392"/>
<dbReference type="EMBL" id="CP061379">
    <property type="protein sequence ID" value="QPF90382.1"/>
    <property type="molecule type" value="Genomic_DNA"/>
</dbReference>